<organism evidence="1 2">
    <name type="scientific">Halohasta litorea</name>
    <dbReference type="NCBI Taxonomy" id="869891"/>
    <lineage>
        <taxon>Archaea</taxon>
        <taxon>Methanobacteriati</taxon>
        <taxon>Methanobacteriota</taxon>
        <taxon>Stenosarchaea group</taxon>
        <taxon>Halobacteria</taxon>
        <taxon>Halobacteriales</taxon>
        <taxon>Haloferacaceae</taxon>
        <taxon>Halohasta</taxon>
    </lineage>
</organism>
<sequence>MITCFREKVEDRFERLAENAGVTVEGQTPTAKMGRGFWATTYNEAVKQMIEGLEGIAADQGSLSTEVVSQNYLSEAEKRRYRRESMRDELSVVFDQI</sequence>
<name>A0ABD6DEX0_9EURY</name>
<dbReference type="Proteomes" id="UP001597052">
    <property type="component" value="Unassembled WGS sequence"/>
</dbReference>
<evidence type="ECO:0000313" key="1">
    <source>
        <dbReference type="EMBL" id="MFD1644013.1"/>
    </source>
</evidence>
<keyword evidence="2" id="KW-1185">Reference proteome</keyword>
<protein>
    <submittedName>
        <fullName evidence="1">Uncharacterized protein</fullName>
    </submittedName>
</protein>
<gene>
    <name evidence="1" type="ORF">ACFSBW_19435</name>
</gene>
<dbReference type="RefSeq" id="WP_256397940.1">
    <property type="nucleotide sequence ID" value="NZ_JANHDJ010000020.1"/>
</dbReference>
<dbReference type="AlphaFoldDB" id="A0ABD6DEX0"/>
<accession>A0ABD6DEX0</accession>
<reference evidence="1 2" key="1">
    <citation type="journal article" date="2019" name="Int. J. Syst. Evol. Microbiol.">
        <title>The Global Catalogue of Microorganisms (GCM) 10K type strain sequencing project: providing services to taxonomists for standard genome sequencing and annotation.</title>
        <authorList>
            <consortium name="The Broad Institute Genomics Platform"/>
            <consortium name="The Broad Institute Genome Sequencing Center for Infectious Disease"/>
            <person name="Wu L."/>
            <person name="Ma J."/>
        </authorList>
    </citation>
    <scope>NUCLEOTIDE SEQUENCE [LARGE SCALE GENOMIC DNA]</scope>
    <source>
        <strain evidence="1 2">CGMCC 1.10593</strain>
    </source>
</reference>
<dbReference type="EMBL" id="JBHUDM010000018">
    <property type="protein sequence ID" value="MFD1644013.1"/>
    <property type="molecule type" value="Genomic_DNA"/>
</dbReference>
<proteinExistence type="predicted"/>
<evidence type="ECO:0000313" key="2">
    <source>
        <dbReference type="Proteomes" id="UP001597052"/>
    </source>
</evidence>
<comment type="caution">
    <text evidence="1">The sequence shown here is derived from an EMBL/GenBank/DDBJ whole genome shotgun (WGS) entry which is preliminary data.</text>
</comment>